<proteinExistence type="inferred from homology"/>
<feature type="modified residue" description="N6-(pyridoxal phosphate)lysine" evidence="5">
    <location>
        <position position="105"/>
    </location>
</feature>
<dbReference type="Pfam" id="PF00291">
    <property type="entry name" value="PALP"/>
    <property type="match status" value="1"/>
</dbReference>
<dbReference type="InterPro" id="IPR027278">
    <property type="entry name" value="ACCD_DCysDesulf"/>
</dbReference>
<dbReference type="KEGG" id="dea:FPZ08_20155"/>
<comment type="similarity">
    <text evidence="2">Belongs to the ACC deaminase/D-cysteine desulfhydrase family.</text>
</comment>
<evidence type="ECO:0000313" key="7">
    <source>
        <dbReference type="EMBL" id="QDZ12852.1"/>
    </source>
</evidence>
<dbReference type="Proteomes" id="UP000315364">
    <property type="component" value="Chromosome"/>
</dbReference>
<dbReference type="SUPFAM" id="SSF53686">
    <property type="entry name" value="Tryptophan synthase beta subunit-like PLP-dependent enzymes"/>
    <property type="match status" value="1"/>
</dbReference>
<name>A0A5B8LZN9_9HYPH</name>
<dbReference type="OrthoDB" id="9801249at2"/>
<keyword evidence="3 5" id="KW-0663">Pyridoxal phosphate</keyword>
<evidence type="ECO:0000256" key="4">
    <source>
        <dbReference type="PIRSR" id="PIRSR006278-1"/>
    </source>
</evidence>
<evidence type="ECO:0000256" key="1">
    <source>
        <dbReference type="ARBA" id="ARBA00001933"/>
    </source>
</evidence>
<feature type="active site" description="Nucleophile" evidence="4">
    <location>
        <position position="132"/>
    </location>
</feature>
<reference evidence="7 8" key="1">
    <citation type="submission" date="2019-07" db="EMBL/GenBank/DDBJ databases">
        <title>Full genome sequence of Devosia sp. Gsoil 520.</title>
        <authorList>
            <person name="Im W.-T."/>
        </authorList>
    </citation>
    <scope>NUCLEOTIDE SEQUENCE [LARGE SCALE GENOMIC DNA]</scope>
    <source>
        <strain evidence="7 8">Gsoil 520</strain>
    </source>
</reference>
<comment type="cofactor">
    <cofactor evidence="1">
        <name>pyridoxal 5'-phosphate</name>
        <dbReference type="ChEBI" id="CHEBI:597326"/>
    </cofactor>
</comment>
<feature type="domain" description="Tryptophan synthase beta chain-like PALP" evidence="6">
    <location>
        <begin position="66"/>
        <end position="373"/>
    </location>
</feature>
<dbReference type="EMBL" id="CP042304">
    <property type="protein sequence ID" value="QDZ12852.1"/>
    <property type="molecule type" value="Genomic_DNA"/>
</dbReference>
<protein>
    <submittedName>
        <fullName evidence="7">D-cysteine desulfhydrase family protein</fullName>
    </submittedName>
</protein>
<dbReference type="PANTHER" id="PTHR43780:SF2">
    <property type="entry name" value="1-AMINOCYCLOPROPANE-1-CARBOXYLATE DEAMINASE-RELATED"/>
    <property type="match status" value="1"/>
</dbReference>
<dbReference type="Gene3D" id="3.40.50.1100">
    <property type="match status" value="2"/>
</dbReference>
<dbReference type="PIRSF" id="PIRSF006278">
    <property type="entry name" value="ACCD_DCysDesulf"/>
    <property type="match status" value="1"/>
</dbReference>
<dbReference type="GO" id="GO:0019148">
    <property type="term" value="F:D-cysteine desulfhydrase activity"/>
    <property type="evidence" value="ECO:0007669"/>
    <property type="project" value="TreeGrafter"/>
</dbReference>
<gene>
    <name evidence="7" type="ORF">FPZ08_20155</name>
</gene>
<evidence type="ECO:0000256" key="5">
    <source>
        <dbReference type="PIRSR" id="PIRSR006278-2"/>
    </source>
</evidence>
<dbReference type="AlphaFoldDB" id="A0A5B8LZN9"/>
<keyword evidence="8" id="KW-1185">Reference proteome</keyword>
<dbReference type="InterPro" id="IPR001926">
    <property type="entry name" value="TrpB-like_PALP"/>
</dbReference>
<evidence type="ECO:0000256" key="3">
    <source>
        <dbReference type="ARBA" id="ARBA00022898"/>
    </source>
</evidence>
<evidence type="ECO:0000259" key="6">
    <source>
        <dbReference type="Pfam" id="PF00291"/>
    </source>
</evidence>
<organism evidence="7 8">
    <name type="scientific">Devosia ginsengisoli</name>
    <dbReference type="NCBI Taxonomy" id="400770"/>
    <lineage>
        <taxon>Bacteria</taxon>
        <taxon>Pseudomonadati</taxon>
        <taxon>Pseudomonadota</taxon>
        <taxon>Alphaproteobacteria</taxon>
        <taxon>Hyphomicrobiales</taxon>
        <taxon>Devosiaceae</taxon>
        <taxon>Devosia</taxon>
    </lineage>
</organism>
<evidence type="ECO:0000256" key="2">
    <source>
        <dbReference type="ARBA" id="ARBA00008639"/>
    </source>
</evidence>
<dbReference type="InterPro" id="IPR036052">
    <property type="entry name" value="TrpB-like_PALP_sf"/>
</dbReference>
<accession>A0A5B8LZN9</accession>
<sequence length="391" mass="41032">MELNAVTTMETGRFCVDASICVVYLHPHGLAMPAPSFPDHRRTDQMSSTHPVPASIDTITGQKRLELAHFPTPLEAAPRLAAHAGLAELFIKREDMSGYALGGNKLRQIDFILAEALDQGADMVITTAGSQSNFCRSLAGAAAKLGLGCHLHLRAKMGTDHVGNLLLDDIFGAKVTFTEKTDPWDPAIRAELDEIGQSYEAAGRKPYIAQLTGSSATLGIAGWVSGAAELMDDFRKIGRQPDAIVVVCGSGLTAGGLALGLKHLGATTRVVGVSAQQPEARLRQWIVETANAATTELGFATRLAPNDFDILDDKIGPGYGIPSPASIEAVRQAGRLAGLVLDPVYTGKGMAALLAEGDGGMLTGKSVVFLHSGGTPGLFTHAAAFDTDARP</sequence>
<dbReference type="PANTHER" id="PTHR43780">
    <property type="entry name" value="1-AMINOCYCLOPROPANE-1-CARBOXYLATE DEAMINASE-RELATED"/>
    <property type="match status" value="1"/>
</dbReference>
<evidence type="ECO:0000313" key="8">
    <source>
        <dbReference type="Proteomes" id="UP000315364"/>
    </source>
</evidence>